<organism evidence="3 4">
    <name type="scientific">Hebeloma cylindrosporum</name>
    <dbReference type="NCBI Taxonomy" id="76867"/>
    <lineage>
        <taxon>Eukaryota</taxon>
        <taxon>Fungi</taxon>
        <taxon>Dikarya</taxon>
        <taxon>Basidiomycota</taxon>
        <taxon>Agaricomycotina</taxon>
        <taxon>Agaricomycetes</taxon>
        <taxon>Agaricomycetidae</taxon>
        <taxon>Agaricales</taxon>
        <taxon>Agaricineae</taxon>
        <taxon>Hymenogastraceae</taxon>
        <taxon>Hebeloma</taxon>
    </lineage>
</organism>
<dbReference type="SUPFAM" id="SSF55418">
    <property type="entry name" value="eIF4e-like"/>
    <property type="match status" value="1"/>
</dbReference>
<gene>
    <name evidence="3" type="ORF">M413DRAFT_449209</name>
</gene>
<protein>
    <recommendedName>
        <fullName evidence="5">DUF1917-domain-containing protein</fullName>
    </recommendedName>
</protein>
<dbReference type="Proteomes" id="UP000053424">
    <property type="component" value="Unassembled WGS sequence"/>
</dbReference>
<dbReference type="InterPro" id="IPR015034">
    <property type="entry name" value="Bles03"/>
</dbReference>
<dbReference type="EMBL" id="KN831806">
    <property type="protein sequence ID" value="KIM36328.1"/>
    <property type="molecule type" value="Genomic_DNA"/>
</dbReference>
<proteinExistence type="inferred from homology"/>
<evidence type="ECO:0000256" key="2">
    <source>
        <dbReference type="SAM" id="MobiDB-lite"/>
    </source>
</evidence>
<keyword evidence="4" id="KW-1185">Reference proteome</keyword>
<reference evidence="3 4" key="1">
    <citation type="submission" date="2014-04" db="EMBL/GenBank/DDBJ databases">
        <authorList>
            <consortium name="DOE Joint Genome Institute"/>
            <person name="Kuo A."/>
            <person name="Gay G."/>
            <person name="Dore J."/>
            <person name="Kohler A."/>
            <person name="Nagy L.G."/>
            <person name="Floudas D."/>
            <person name="Copeland A."/>
            <person name="Barry K.W."/>
            <person name="Cichocki N."/>
            <person name="Veneault-Fourrey C."/>
            <person name="LaButti K."/>
            <person name="Lindquist E.A."/>
            <person name="Lipzen A."/>
            <person name="Lundell T."/>
            <person name="Morin E."/>
            <person name="Murat C."/>
            <person name="Sun H."/>
            <person name="Tunlid A."/>
            <person name="Henrissat B."/>
            <person name="Grigoriev I.V."/>
            <person name="Hibbett D.S."/>
            <person name="Martin F."/>
            <person name="Nordberg H.P."/>
            <person name="Cantor M.N."/>
            <person name="Hua S.X."/>
        </authorList>
    </citation>
    <scope>NUCLEOTIDE SEQUENCE [LARGE SCALE GENOMIC DNA]</scope>
    <source>
        <strain evidence="4">h7</strain>
    </source>
</reference>
<dbReference type="OrthoDB" id="10067381at2759"/>
<dbReference type="Gene3D" id="3.30.760.10">
    <property type="entry name" value="RNA Cap, Translation Initiation Factor Eif4e"/>
    <property type="match status" value="1"/>
</dbReference>
<dbReference type="PANTHER" id="PTHR31977:SF1">
    <property type="entry name" value="UPF0696 PROTEIN C11ORF68"/>
    <property type="match status" value="1"/>
</dbReference>
<evidence type="ECO:0000313" key="3">
    <source>
        <dbReference type="EMBL" id="KIM36328.1"/>
    </source>
</evidence>
<dbReference type="PANTHER" id="PTHR31977">
    <property type="entry name" value="UPF0696 PROTEIN C11ORF68"/>
    <property type="match status" value="1"/>
</dbReference>
<name>A0A0C2XEI3_HEBCY</name>
<dbReference type="Pfam" id="PF08939">
    <property type="entry name" value="Bles03"/>
    <property type="match status" value="1"/>
</dbReference>
<dbReference type="HOGENOM" id="CLU_051869_1_1_1"/>
<feature type="region of interest" description="Disordered" evidence="2">
    <location>
        <begin position="1"/>
        <end position="38"/>
    </location>
</feature>
<comment type="similarity">
    <text evidence="1">Belongs to the UPF0696 family.</text>
</comment>
<accession>A0A0C2XEI3</accession>
<feature type="compositionally biased region" description="Acidic residues" evidence="2">
    <location>
        <begin position="1"/>
        <end position="11"/>
    </location>
</feature>
<dbReference type="InterPro" id="IPR023398">
    <property type="entry name" value="TIF_eIF4e-like"/>
</dbReference>
<sequence>MGSMDIDSEMVDVEKTSAPTPAVATPKPNFVSPPSSPDDLLSCWTTENSTQKRLIQALARWPPSRTPFTYGPWIMVDRGSRVDLSTQNLEGLASDFRNLISTSKVSPESLDEISKANNVMTGKWMVFTESSKVDMLWGKIVYLVCMERQKGFVKVSTYQEGEGHVICVYVDDYTNKEEVKELRRALRSLGVKWRIGFKTDAYTHLNIYKENAWDLRPSRYLE</sequence>
<dbReference type="AlphaFoldDB" id="A0A0C2XEI3"/>
<reference evidence="4" key="2">
    <citation type="submission" date="2015-01" db="EMBL/GenBank/DDBJ databases">
        <title>Evolutionary Origins and Diversification of the Mycorrhizal Mutualists.</title>
        <authorList>
            <consortium name="DOE Joint Genome Institute"/>
            <consortium name="Mycorrhizal Genomics Consortium"/>
            <person name="Kohler A."/>
            <person name="Kuo A."/>
            <person name="Nagy L.G."/>
            <person name="Floudas D."/>
            <person name="Copeland A."/>
            <person name="Barry K.W."/>
            <person name="Cichocki N."/>
            <person name="Veneault-Fourrey C."/>
            <person name="LaButti K."/>
            <person name="Lindquist E.A."/>
            <person name="Lipzen A."/>
            <person name="Lundell T."/>
            <person name="Morin E."/>
            <person name="Murat C."/>
            <person name="Riley R."/>
            <person name="Ohm R."/>
            <person name="Sun H."/>
            <person name="Tunlid A."/>
            <person name="Henrissat B."/>
            <person name="Grigoriev I.V."/>
            <person name="Hibbett D.S."/>
            <person name="Martin F."/>
        </authorList>
    </citation>
    <scope>NUCLEOTIDE SEQUENCE [LARGE SCALE GENOMIC DNA]</scope>
    <source>
        <strain evidence="4">h7</strain>
    </source>
</reference>
<evidence type="ECO:0008006" key="5">
    <source>
        <dbReference type="Google" id="ProtNLM"/>
    </source>
</evidence>
<evidence type="ECO:0000313" key="4">
    <source>
        <dbReference type="Proteomes" id="UP000053424"/>
    </source>
</evidence>
<evidence type="ECO:0000256" key="1">
    <source>
        <dbReference type="ARBA" id="ARBA00010568"/>
    </source>
</evidence>